<accession>D2S2H6</accession>
<protein>
    <submittedName>
        <fullName evidence="1">Uncharacterized protein</fullName>
    </submittedName>
</protein>
<keyword evidence="2" id="KW-1185">Reference proteome</keyword>
<keyword evidence="1" id="KW-0614">Plasmid</keyword>
<gene>
    <name evidence="1" type="ordered locus">Htur_4804</name>
</gene>
<dbReference type="GeneID" id="58789297"/>
<organism evidence="1 2">
    <name type="scientific">Haloterrigena turkmenica (strain ATCC 51198 / DSM 5511 / JCM 9101 / NCIMB 13204 / VKM B-1734 / 4k)</name>
    <name type="common">Halococcus turkmenicus</name>
    <dbReference type="NCBI Taxonomy" id="543526"/>
    <lineage>
        <taxon>Archaea</taxon>
        <taxon>Methanobacteriati</taxon>
        <taxon>Methanobacteriota</taxon>
        <taxon>Stenosarchaea group</taxon>
        <taxon>Halobacteria</taxon>
        <taxon>Halobacteriales</taxon>
        <taxon>Natrialbaceae</taxon>
        <taxon>Haloterrigena</taxon>
    </lineage>
</organism>
<dbReference type="EMBL" id="CP001863">
    <property type="protein sequence ID" value="ADB63573.1"/>
    <property type="molecule type" value="Genomic_DNA"/>
</dbReference>
<name>D2S2H6_HALTV</name>
<proteinExistence type="predicted"/>
<reference evidence="1 2" key="1">
    <citation type="journal article" date="2010" name="Stand. Genomic Sci.">
        <title>Complete genome sequence of Haloterrigena turkmenica type strain (4k).</title>
        <authorList>
            <person name="Saunders E."/>
            <person name="Tindall B.J."/>
            <person name="Fahnrich R."/>
            <person name="Lapidus A."/>
            <person name="Copeland A."/>
            <person name="Del Rio T.G."/>
            <person name="Lucas S."/>
            <person name="Chen F."/>
            <person name="Tice H."/>
            <person name="Cheng J.F."/>
            <person name="Han C."/>
            <person name="Detter J.C."/>
            <person name="Bruce D."/>
            <person name="Goodwin L."/>
            <person name="Chain P."/>
            <person name="Pitluck S."/>
            <person name="Pati A."/>
            <person name="Ivanova N."/>
            <person name="Mavromatis K."/>
            <person name="Chen A."/>
            <person name="Palaniappan K."/>
            <person name="Land M."/>
            <person name="Hauser L."/>
            <person name="Chang Y.J."/>
            <person name="Jeffries C.D."/>
            <person name="Brettin T."/>
            <person name="Rohde M."/>
            <person name="Goker M."/>
            <person name="Bristow J."/>
            <person name="Eisen J.A."/>
            <person name="Markowitz V."/>
            <person name="Hugenholtz P."/>
            <person name="Klenk H.P."/>
            <person name="Kyrpides N.C."/>
        </authorList>
    </citation>
    <scope>NUCLEOTIDE SEQUENCE [LARGE SCALE GENOMIC DNA]</scope>
    <source>
        <strain evidence="2">ATCC 51198 / DSM 5511 / JCM 9101 / NCIMB 13204 / VKM B-1734 / 4k</strain>
    </source>
</reference>
<dbReference type="Proteomes" id="UP000001903">
    <property type="component" value="Plasmid pHTUR03"/>
</dbReference>
<dbReference type="HOGENOM" id="CLU_2985607_0_0_2"/>
<evidence type="ECO:0000313" key="2">
    <source>
        <dbReference type="Proteomes" id="UP000001903"/>
    </source>
</evidence>
<sequence length="57" mass="6571">MSDTDTVENPTEQQLKVLLRDVHNVADQLPEPLNLDRSIIELQKTIETTARLESQRK</sequence>
<evidence type="ECO:0000313" key="1">
    <source>
        <dbReference type="EMBL" id="ADB63573.1"/>
    </source>
</evidence>
<dbReference type="KEGG" id="htu:Htur_4804"/>
<dbReference type="AlphaFoldDB" id="D2S2H6"/>
<geneLocation type="plasmid" evidence="1 2">
    <name>pHTUR03</name>
</geneLocation>
<dbReference type="RefSeq" id="WP_012945816.1">
    <property type="nucleotide sequence ID" value="NC_013746.1"/>
</dbReference>